<feature type="compositionally biased region" description="Basic residues" evidence="1">
    <location>
        <begin position="173"/>
        <end position="182"/>
    </location>
</feature>
<dbReference type="Pfam" id="PF08325">
    <property type="entry name" value="WLM"/>
    <property type="match status" value="1"/>
</dbReference>
<proteinExistence type="predicted"/>
<evidence type="ECO:0000259" key="2">
    <source>
        <dbReference type="PROSITE" id="PS51397"/>
    </source>
</evidence>
<protein>
    <recommendedName>
        <fullName evidence="2">WLM domain-containing protein</fullName>
    </recommendedName>
</protein>
<evidence type="ECO:0000313" key="3">
    <source>
        <dbReference type="EMBL" id="KAL1880799.1"/>
    </source>
</evidence>
<dbReference type="InterPro" id="IPR053136">
    <property type="entry name" value="UTP_pyrophosphatase-like"/>
</dbReference>
<dbReference type="PANTHER" id="PTHR30399">
    <property type="entry name" value="UNCHARACTERIZED PROTEIN YGJP"/>
    <property type="match status" value="1"/>
</dbReference>
<comment type="caution">
    <text evidence="3">The sequence shown here is derived from an EMBL/GenBank/DDBJ whole genome shotgun (WGS) entry which is preliminary data.</text>
</comment>
<dbReference type="Proteomes" id="UP001586593">
    <property type="component" value="Unassembled WGS sequence"/>
</dbReference>
<dbReference type="PANTHER" id="PTHR30399:SF1">
    <property type="entry name" value="UTP PYROPHOSPHATASE"/>
    <property type="match status" value="1"/>
</dbReference>
<feature type="compositionally biased region" description="Basic and acidic residues" evidence="1">
    <location>
        <begin position="247"/>
        <end position="270"/>
    </location>
</feature>
<accession>A0ABR3XYH4</accession>
<dbReference type="EMBL" id="JAZHXJ010000028">
    <property type="protein sequence ID" value="KAL1880799.1"/>
    <property type="molecule type" value="Genomic_DNA"/>
</dbReference>
<feature type="region of interest" description="Disordered" evidence="1">
    <location>
        <begin position="342"/>
        <end position="413"/>
    </location>
</feature>
<feature type="region of interest" description="Disordered" evidence="1">
    <location>
        <begin position="167"/>
        <end position="322"/>
    </location>
</feature>
<reference evidence="3 4" key="1">
    <citation type="journal article" date="2024" name="Commun. Biol.">
        <title>Comparative genomic analysis of thermophilic fungi reveals convergent evolutionary adaptations and gene losses.</title>
        <authorList>
            <person name="Steindorff A.S."/>
            <person name="Aguilar-Pontes M.V."/>
            <person name="Robinson A.J."/>
            <person name="Andreopoulos B."/>
            <person name="LaButti K."/>
            <person name="Kuo A."/>
            <person name="Mondo S."/>
            <person name="Riley R."/>
            <person name="Otillar R."/>
            <person name="Haridas S."/>
            <person name="Lipzen A."/>
            <person name="Grimwood J."/>
            <person name="Schmutz J."/>
            <person name="Clum A."/>
            <person name="Reid I.D."/>
            <person name="Moisan M.C."/>
            <person name="Butler G."/>
            <person name="Nguyen T.T.M."/>
            <person name="Dewar K."/>
            <person name="Conant G."/>
            <person name="Drula E."/>
            <person name="Henrissat B."/>
            <person name="Hansel C."/>
            <person name="Singer S."/>
            <person name="Hutchinson M.I."/>
            <person name="de Vries R.P."/>
            <person name="Natvig D.O."/>
            <person name="Powell A.J."/>
            <person name="Tsang A."/>
            <person name="Grigoriev I.V."/>
        </authorList>
    </citation>
    <scope>NUCLEOTIDE SEQUENCE [LARGE SCALE GENOMIC DNA]</scope>
    <source>
        <strain evidence="3 4">ATCC 24622</strain>
    </source>
</reference>
<dbReference type="PROSITE" id="PS51397">
    <property type="entry name" value="WLM"/>
    <property type="match status" value="1"/>
</dbReference>
<name>A0ABR3XYH4_9PEZI</name>
<feature type="compositionally biased region" description="Basic and acidic residues" evidence="1">
    <location>
        <begin position="210"/>
        <end position="220"/>
    </location>
</feature>
<sequence>MPVGIQRLNAKKSHPNDRIVFIKPLPGPDEDIARDFLERIAAQCLPIMREHHLSVMTLEEYEPNKEFVGRNFNAGEVIQLVLKARFTGHWLPFHYVQMVMMHELAHCKQMNHSRAFWAVRNQYANQMRQLWTRGYTGDGIWGRGALLSSGEWEKNTVQPGEDLPEHLCGGTYRSRRRKRKAKQALSYQEQKQRRILKKFGPNGVALGEDPETKQKLEKGRHVTAKPRVAGSARGRELRAAAALARFDQQKKQKEKEAEAVSDKVRIKAESVDDSDGEETASDADSENEDLSQPDAVETDGTKITDSNGRGMIKVCEDENPDDQDAQNELFELQSSFYRQEDTFGQQRAEDLAPRPTKHQMRLPAEAREETRSQARQSSGANEAKVSSGSEGSEGQAGGTSSQLRPKTKLPLEPVVPVPESRHCTVCSFANDRSSLTCGVCANVLDPSGDVGAWRCESLVCGGSAYLNAGDCGVCGICNQRRPAKRTVPLGG</sequence>
<dbReference type="Gene3D" id="3.30.2010.10">
    <property type="entry name" value="Metalloproteases ('zincins'), catalytic domain"/>
    <property type="match status" value="1"/>
</dbReference>
<feature type="domain" description="WLM" evidence="2">
    <location>
        <begin position="10"/>
        <end position="247"/>
    </location>
</feature>
<evidence type="ECO:0000256" key="1">
    <source>
        <dbReference type="SAM" id="MobiDB-lite"/>
    </source>
</evidence>
<feature type="compositionally biased region" description="Acidic residues" evidence="1">
    <location>
        <begin position="271"/>
        <end position="291"/>
    </location>
</feature>
<gene>
    <name evidence="3" type="ORF">VTK73DRAFT_4969</name>
</gene>
<feature type="compositionally biased region" description="Low complexity" evidence="1">
    <location>
        <begin position="386"/>
        <end position="402"/>
    </location>
</feature>
<organism evidence="3 4">
    <name type="scientific">Phialemonium thermophilum</name>
    <dbReference type="NCBI Taxonomy" id="223376"/>
    <lineage>
        <taxon>Eukaryota</taxon>
        <taxon>Fungi</taxon>
        <taxon>Dikarya</taxon>
        <taxon>Ascomycota</taxon>
        <taxon>Pezizomycotina</taxon>
        <taxon>Sordariomycetes</taxon>
        <taxon>Sordariomycetidae</taxon>
        <taxon>Cephalothecales</taxon>
        <taxon>Cephalothecaceae</taxon>
        <taxon>Phialemonium</taxon>
    </lineage>
</organism>
<keyword evidence="4" id="KW-1185">Reference proteome</keyword>
<evidence type="ECO:0000313" key="4">
    <source>
        <dbReference type="Proteomes" id="UP001586593"/>
    </source>
</evidence>
<dbReference type="InterPro" id="IPR013536">
    <property type="entry name" value="WLM_dom"/>
</dbReference>